<evidence type="ECO:0000313" key="2">
    <source>
        <dbReference type="EMBL" id="KAK8388415.1"/>
    </source>
</evidence>
<dbReference type="AlphaFoldDB" id="A0AAW0TLR0"/>
<feature type="region of interest" description="Disordered" evidence="1">
    <location>
        <begin position="289"/>
        <end position="424"/>
    </location>
</feature>
<feature type="compositionally biased region" description="Pro residues" evidence="1">
    <location>
        <begin position="66"/>
        <end position="75"/>
    </location>
</feature>
<evidence type="ECO:0008006" key="4">
    <source>
        <dbReference type="Google" id="ProtNLM"/>
    </source>
</evidence>
<comment type="caution">
    <text evidence="2">The sequence shown here is derived from an EMBL/GenBank/DDBJ whole genome shotgun (WGS) entry which is preliminary data.</text>
</comment>
<feature type="compositionally biased region" description="Polar residues" evidence="1">
    <location>
        <begin position="397"/>
        <end position="409"/>
    </location>
</feature>
<protein>
    <recommendedName>
        <fullName evidence="4">Sine oculis-binding protein homolog</fullName>
    </recommendedName>
</protein>
<gene>
    <name evidence="2" type="ORF">O3P69_020416</name>
</gene>
<dbReference type="PANTHER" id="PTHR23186">
    <property type="entry name" value="RETINOIC ACID-INDUCED PROTEIN 2"/>
    <property type="match status" value="1"/>
</dbReference>
<organism evidence="2 3">
    <name type="scientific">Scylla paramamosain</name>
    <name type="common">Mud crab</name>
    <dbReference type="NCBI Taxonomy" id="85552"/>
    <lineage>
        <taxon>Eukaryota</taxon>
        <taxon>Metazoa</taxon>
        <taxon>Ecdysozoa</taxon>
        <taxon>Arthropoda</taxon>
        <taxon>Crustacea</taxon>
        <taxon>Multicrustacea</taxon>
        <taxon>Malacostraca</taxon>
        <taxon>Eumalacostraca</taxon>
        <taxon>Eucarida</taxon>
        <taxon>Decapoda</taxon>
        <taxon>Pleocyemata</taxon>
        <taxon>Brachyura</taxon>
        <taxon>Eubrachyura</taxon>
        <taxon>Portunoidea</taxon>
        <taxon>Portunidae</taxon>
        <taxon>Portuninae</taxon>
        <taxon>Scylla</taxon>
    </lineage>
</organism>
<feature type="compositionally biased region" description="Polar residues" evidence="1">
    <location>
        <begin position="121"/>
        <end position="136"/>
    </location>
</feature>
<dbReference type="GO" id="GO:0048513">
    <property type="term" value="P:animal organ development"/>
    <property type="evidence" value="ECO:0007669"/>
    <property type="project" value="TreeGrafter"/>
</dbReference>
<dbReference type="InterPro" id="IPR026092">
    <property type="entry name" value="RAI2/SOBP"/>
</dbReference>
<feature type="region of interest" description="Disordered" evidence="1">
    <location>
        <begin position="1"/>
        <end position="25"/>
    </location>
</feature>
<keyword evidence="3" id="KW-1185">Reference proteome</keyword>
<sequence length="561" mass="60803">MSREGDRPRKIQTQRQGKRDQPDDQTIKEFAETAMNELLGLYGYGKVDSRDTLGLSLHRFTATHSPPRPTSPARPPTTRSPARQDKPSPPPAAHSPAPHHGSEAEHDDDSLDSEDMAVQRQAEQSVRSVSPPKTDQGSGSSSRGSTPKSDSGGGNASGTTGLVLCSWCGRVCGSGSNGQRGGSAFQLSTTSGELHFCSEVCFTQCRRASFKKSKVCDWCRHVRPTVTYVDFTDGDHQLQFCSDKCLNQYKMQIFCRETEAHLQMHPHLNDLKPATSSGLITPDLWLRDCSQKGNESDTQPENEVQVGSPDSPPRPPSATLASPDPSEPVNLTTTQSSRSDPRGSSPPARASPLPVRQCTTRPTETRSPAPPPVPRYGRPRLRDRREAGRETGRPRTMRSSLQVTRTSQPETDRQEEPVRMPTIRVRQLEAQQQEPGPVGEREAAPSVEVVGDGSGDGSPHPPAQPPGLPLGGLGGGLGGLLPIVGGAPLLLPHMLPPDLPRTPLLPHLLLQRPELLRPPPIRHPLLSAPQAPAPPPLHLPQPSHRLLQDLQRPLGGPYYLP</sequence>
<dbReference type="GO" id="GO:0005634">
    <property type="term" value="C:nucleus"/>
    <property type="evidence" value="ECO:0007669"/>
    <property type="project" value="TreeGrafter"/>
</dbReference>
<dbReference type="EMBL" id="JARAKH010000028">
    <property type="protein sequence ID" value="KAK8388415.1"/>
    <property type="molecule type" value="Genomic_DNA"/>
</dbReference>
<dbReference type="Pfam" id="PF15279">
    <property type="entry name" value="SOBP"/>
    <property type="match status" value="1"/>
</dbReference>
<feature type="compositionally biased region" description="Low complexity" evidence="1">
    <location>
        <begin position="137"/>
        <end position="150"/>
    </location>
</feature>
<feature type="region of interest" description="Disordered" evidence="1">
    <location>
        <begin position="448"/>
        <end position="471"/>
    </location>
</feature>
<dbReference type="PANTHER" id="PTHR23186:SF4">
    <property type="entry name" value="GH22790P"/>
    <property type="match status" value="1"/>
</dbReference>
<feature type="compositionally biased region" description="Low complexity" evidence="1">
    <location>
        <begin position="336"/>
        <end position="367"/>
    </location>
</feature>
<feature type="compositionally biased region" description="Polar residues" evidence="1">
    <location>
        <begin position="291"/>
        <end position="302"/>
    </location>
</feature>
<feature type="compositionally biased region" description="Basic and acidic residues" evidence="1">
    <location>
        <begin position="383"/>
        <end position="393"/>
    </location>
</feature>
<reference evidence="2 3" key="1">
    <citation type="submission" date="2023-03" db="EMBL/GenBank/DDBJ databases">
        <title>High-quality genome of Scylla paramamosain provides insights in environmental adaptation.</title>
        <authorList>
            <person name="Zhang L."/>
        </authorList>
    </citation>
    <scope>NUCLEOTIDE SEQUENCE [LARGE SCALE GENOMIC DNA]</scope>
    <source>
        <strain evidence="2">LZ_2023a</strain>
        <tissue evidence="2">Muscle</tissue>
    </source>
</reference>
<evidence type="ECO:0000313" key="3">
    <source>
        <dbReference type="Proteomes" id="UP001487740"/>
    </source>
</evidence>
<feature type="compositionally biased region" description="Pro residues" evidence="1">
    <location>
        <begin position="459"/>
        <end position="468"/>
    </location>
</feature>
<proteinExistence type="predicted"/>
<feature type="compositionally biased region" description="Acidic residues" evidence="1">
    <location>
        <begin position="105"/>
        <end position="115"/>
    </location>
</feature>
<dbReference type="Proteomes" id="UP001487740">
    <property type="component" value="Unassembled WGS sequence"/>
</dbReference>
<accession>A0AAW0TLR0</accession>
<feature type="region of interest" description="Disordered" evidence="1">
    <location>
        <begin position="58"/>
        <end position="156"/>
    </location>
</feature>
<name>A0AAW0TLR0_SCYPA</name>
<feature type="region of interest" description="Disordered" evidence="1">
    <location>
        <begin position="520"/>
        <end position="543"/>
    </location>
</feature>
<evidence type="ECO:0000256" key="1">
    <source>
        <dbReference type="SAM" id="MobiDB-lite"/>
    </source>
</evidence>